<accession>A0A8B8C8G7</accession>
<name>A0A8B8C8G7_CRAVI</name>
<organism evidence="1 2">
    <name type="scientific">Crassostrea virginica</name>
    <name type="common">Eastern oyster</name>
    <dbReference type="NCBI Taxonomy" id="6565"/>
    <lineage>
        <taxon>Eukaryota</taxon>
        <taxon>Metazoa</taxon>
        <taxon>Spiralia</taxon>
        <taxon>Lophotrochozoa</taxon>
        <taxon>Mollusca</taxon>
        <taxon>Bivalvia</taxon>
        <taxon>Autobranchia</taxon>
        <taxon>Pteriomorphia</taxon>
        <taxon>Ostreida</taxon>
        <taxon>Ostreoidea</taxon>
        <taxon>Ostreidae</taxon>
        <taxon>Crassostrea</taxon>
    </lineage>
</organism>
<proteinExistence type="predicted"/>
<evidence type="ECO:0000313" key="2">
    <source>
        <dbReference type="RefSeq" id="XP_022311920.1"/>
    </source>
</evidence>
<dbReference type="Gene3D" id="2.80.10.70">
    <property type="entry name" value="Spindlin/Ssty"/>
    <property type="match status" value="1"/>
</dbReference>
<dbReference type="AlphaFoldDB" id="A0A8B8C8G7"/>
<gene>
    <name evidence="2" type="primary">LOC111117130</name>
</gene>
<dbReference type="RefSeq" id="XP_022311920.1">
    <property type="nucleotide sequence ID" value="XM_022456212.1"/>
</dbReference>
<reference evidence="2" key="1">
    <citation type="submission" date="2025-08" db="UniProtKB">
        <authorList>
            <consortium name="RefSeq"/>
        </authorList>
    </citation>
    <scope>IDENTIFICATION</scope>
    <source>
        <tissue evidence="2">Whole sample</tissue>
    </source>
</reference>
<keyword evidence="1" id="KW-1185">Reference proteome</keyword>
<dbReference type="InterPro" id="IPR042567">
    <property type="entry name" value="SPIN/Ssty_sf"/>
</dbReference>
<dbReference type="GeneID" id="111117130"/>
<sequence length="149" mass="17087">MGYRLMDLEQVDCFLADVTRHFAPVNNSIKRKKLSASNKKKGAIQATPVNEATASVEKELHVSVELRERKSKRVKKQKFVGRRISHKWKMNEQVQTEMWYNGSVLSLRNGIDGESGAEYEILYDGEKSSCFVDHLVEDFKDSCVTFIDL</sequence>
<dbReference type="Proteomes" id="UP000694844">
    <property type="component" value="Chromosome 10"/>
</dbReference>
<dbReference type="KEGG" id="cvn:111117130"/>
<evidence type="ECO:0000313" key="1">
    <source>
        <dbReference type="Proteomes" id="UP000694844"/>
    </source>
</evidence>
<protein>
    <submittedName>
        <fullName evidence="2">Uncharacterized protein LOC111117130</fullName>
    </submittedName>
</protein>
<dbReference type="OrthoDB" id="6159046at2759"/>